<keyword evidence="6" id="KW-0411">Iron-sulfur</keyword>
<keyword evidence="8" id="KW-0560">Oxidoreductase</keyword>
<dbReference type="PANTHER" id="PTHR30352:SF13">
    <property type="entry name" value="GLYCYL-RADICAL ENZYME ACTIVATING ENZYME YJJW-RELATED"/>
    <property type="match status" value="1"/>
</dbReference>
<proteinExistence type="predicted"/>
<keyword evidence="9" id="KW-1185">Reference proteome</keyword>
<dbReference type="Gene3D" id="3.20.20.70">
    <property type="entry name" value="Aldolase class I"/>
    <property type="match status" value="1"/>
</dbReference>
<dbReference type="EC" id="1.97.1.4" evidence="8"/>
<dbReference type="GO" id="GO:0051539">
    <property type="term" value="F:4 iron, 4 sulfur cluster binding"/>
    <property type="evidence" value="ECO:0007669"/>
    <property type="project" value="UniProtKB-KW"/>
</dbReference>
<accession>S0FY15</accession>
<evidence type="ECO:0000313" key="9">
    <source>
        <dbReference type="Proteomes" id="UP000014155"/>
    </source>
</evidence>
<evidence type="ECO:0000313" key="8">
    <source>
        <dbReference type="EMBL" id="EMS73473.1"/>
    </source>
</evidence>
<sequence length="228" mass="25382">MMIAGMVKSSLVDYPGMVSCVLFTPGCNFDCFYCHNRSILEGTHEVLSAGYVESFLRRRAGLLDGVVISGGEPTLQPDLIPFIRKIKKSGYKIKLDTNGSSPSTVKQILDNGFCDYFAVDYKAPAAKYEEICGRGAGAGTVKETIQLLVDAGVDFEVRTTVIPQLGKDDLISMSKELPAVPKYVLNRYRPPENYKEYDRSRIMEKPYSQEEIKSFAGLMKEYQPNTVC</sequence>
<dbReference type="InterPro" id="IPR013785">
    <property type="entry name" value="Aldolase_TIM"/>
</dbReference>
<evidence type="ECO:0000256" key="4">
    <source>
        <dbReference type="ARBA" id="ARBA00022723"/>
    </source>
</evidence>
<gene>
    <name evidence="8" type="ORF">CTER_0503</name>
</gene>
<dbReference type="AlphaFoldDB" id="S0FY15"/>
<protein>
    <submittedName>
        <fullName evidence="8">Anaerobic ribonucleoside-triphosphate reductase activating protein</fullName>
        <ecNumber evidence="8">1.97.1.4</ecNumber>
    </submittedName>
</protein>
<organism evidence="8 9">
    <name type="scientific">Ruminiclostridium cellobioparum subsp. termitidis CT1112</name>
    <dbReference type="NCBI Taxonomy" id="1195236"/>
    <lineage>
        <taxon>Bacteria</taxon>
        <taxon>Bacillati</taxon>
        <taxon>Bacillota</taxon>
        <taxon>Clostridia</taxon>
        <taxon>Eubacteriales</taxon>
        <taxon>Oscillospiraceae</taxon>
        <taxon>Ruminiclostridium</taxon>
    </lineage>
</organism>
<evidence type="ECO:0000256" key="6">
    <source>
        <dbReference type="ARBA" id="ARBA00023014"/>
    </source>
</evidence>
<evidence type="ECO:0000259" key="7">
    <source>
        <dbReference type="PROSITE" id="PS51918"/>
    </source>
</evidence>
<dbReference type="InterPro" id="IPR006638">
    <property type="entry name" value="Elp3/MiaA/NifB-like_rSAM"/>
</dbReference>
<reference evidence="8 9" key="1">
    <citation type="journal article" date="2013" name="Genome Announc.">
        <title>Draft Genome Sequence of the Cellulolytic, Mesophilic, Anaerobic Bacterium Clostridium termitidis Strain CT1112 (DSM 5398).</title>
        <authorList>
            <person name="Lal S."/>
            <person name="Ramachandran U."/>
            <person name="Zhang X."/>
            <person name="Munir R."/>
            <person name="Sparling R."/>
            <person name="Levin D.B."/>
        </authorList>
    </citation>
    <scope>NUCLEOTIDE SEQUENCE [LARGE SCALE GENOMIC DNA]</scope>
    <source>
        <strain evidence="8 9">CT1112</strain>
    </source>
</reference>
<keyword evidence="2" id="KW-0004">4Fe-4S</keyword>
<comment type="cofactor">
    <cofactor evidence="1">
        <name>[4Fe-4S] cluster</name>
        <dbReference type="ChEBI" id="CHEBI:49883"/>
    </cofactor>
</comment>
<name>S0FY15_RUMCE</name>
<comment type="caution">
    <text evidence="8">The sequence shown here is derived from an EMBL/GenBank/DDBJ whole genome shotgun (WGS) entry which is preliminary data.</text>
</comment>
<dbReference type="EMBL" id="AORV01000018">
    <property type="protein sequence ID" value="EMS73473.1"/>
    <property type="molecule type" value="Genomic_DNA"/>
</dbReference>
<dbReference type="Proteomes" id="UP000014155">
    <property type="component" value="Unassembled WGS sequence"/>
</dbReference>
<dbReference type="SFLD" id="SFLDS00029">
    <property type="entry name" value="Radical_SAM"/>
    <property type="match status" value="1"/>
</dbReference>
<dbReference type="SUPFAM" id="SSF102114">
    <property type="entry name" value="Radical SAM enzymes"/>
    <property type="match status" value="1"/>
</dbReference>
<keyword evidence="3" id="KW-0949">S-adenosyl-L-methionine</keyword>
<dbReference type="SMART" id="SM00729">
    <property type="entry name" value="Elp3"/>
    <property type="match status" value="1"/>
</dbReference>
<dbReference type="eggNOG" id="COG1180">
    <property type="taxonomic scope" value="Bacteria"/>
</dbReference>
<dbReference type="GO" id="GO:0046872">
    <property type="term" value="F:metal ion binding"/>
    <property type="evidence" value="ECO:0007669"/>
    <property type="project" value="UniProtKB-KW"/>
</dbReference>
<dbReference type="InterPro" id="IPR007197">
    <property type="entry name" value="rSAM"/>
</dbReference>
<dbReference type="InterPro" id="IPR034457">
    <property type="entry name" value="Organic_radical-activating"/>
</dbReference>
<dbReference type="CDD" id="cd01335">
    <property type="entry name" value="Radical_SAM"/>
    <property type="match status" value="1"/>
</dbReference>
<dbReference type="SFLD" id="SFLDG01094">
    <property type="entry name" value="Uncharacterised_Radical_SAM_Su"/>
    <property type="match status" value="1"/>
</dbReference>
<dbReference type="PATRIC" id="fig|1195236.3.peg.823"/>
<dbReference type="NCBIfam" id="TIGR02495">
    <property type="entry name" value="NrdG2"/>
    <property type="match status" value="1"/>
</dbReference>
<dbReference type="STRING" id="1195236.CTER_0503"/>
<dbReference type="InterPro" id="IPR058240">
    <property type="entry name" value="rSAM_sf"/>
</dbReference>
<evidence type="ECO:0000256" key="1">
    <source>
        <dbReference type="ARBA" id="ARBA00001966"/>
    </source>
</evidence>
<dbReference type="GO" id="GO:0043365">
    <property type="term" value="F:[formate-C-acetyltransferase]-activating enzyme activity"/>
    <property type="evidence" value="ECO:0007669"/>
    <property type="project" value="UniProtKB-EC"/>
</dbReference>
<evidence type="ECO:0000256" key="3">
    <source>
        <dbReference type="ARBA" id="ARBA00022691"/>
    </source>
</evidence>
<dbReference type="PROSITE" id="PS51918">
    <property type="entry name" value="RADICAL_SAM"/>
    <property type="match status" value="1"/>
</dbReference>
<keyword evidence="4" id="KW-0479">Metal-binding</keyword>
<evidence type="ECO:0000256" key="2">
    <source>
        <dbReference type="ARBA" id="ARBA00022485"/>
    </source>
</evidence>
<feature type="domain" description="Radical SAM core" evidence="7">
    <location>
        <begin position="13"/>
        <end position="228"/>
    </location>
</feature>
<dbReference type="PANTHER" id="PTHR30352">
    <property type="entry name" value="PYRUVATE FORMATE-LYASE-ACTIVATING ENZYME"/>
    <property type="match status" value="1"/>
</dbReference>
<dbReference type="Pfam" id="PF04055">
    <property type="entry name" value="Radical_SAM"/>
    <property type="match status" value="1"/>
</dbReference>
<dbReference type="SFLD" id="SFLDG01067">
    <property type="entry name" value="SPASM/twitch_domain_containing"/>
    <property type="match status" value="1"/>
</dbReference>
<keyword evidence="5" id="KW-0408">Iron</keyword>
<evidence type="ECO:0000256" key="5">
    <source>
        <dbReference type="ARBA" id="ARBA00023004"/>
    </source>
</evidence>
<dbReference type="InterPro" id="IPR012840">
    <property type="entry name" value="NrdG2"/>
</dbReference>
<dbReference type="RefSeq" id="WP_004623785.1">
    <property type="nucleotide sequence ID" value="NZ_AORV01000018.1"/>
</dbReference>